<organism evidence="2">
    <name type="scientific">Salmonella newport</name>
    <dbReference type="NCBI Taxonomy" id="108619"/>
    <lineage>
        <taxon>Bacteria</taxon>
        <taxon>Pseudomonadati</taxon>
        <taxon>Pseudomonadota</taxon>
        <taxon>Gammaproteobacteria</taxon>
        <taxon>Enterobacterales</taxon>
        <taxon>Enterobacteriaceae</taxon>
        <taxon>Salmonella</taxon>
    </lineage>
</organism>
<accession>A0A5U9KSN2</accession>
<evidence type="ECO:0000313" key="2">
    <source>
        <dbReference type="EMBL" id="EBS2694238.1"/>
    </source>
</evidence>
<dbReference type="Proteomes" id="UP000839726">
    <property type="component" value="Unassembled WGS sequence"/>
</dbReference>
<protein>
    <submittedName>
        <fullName evidence="2">Aspartate racemase</fullName>
    </submittedName>
</protein>
<dbReference type="SUPFAM" id="SSF53681">
    <property type="entry name" value="Aspartate/glutamate racemase"/>
    <property type="match status" value="2"/>
</dbReference>
<keyword evidence="1" id="KW-0413">Isomerase</keyword>
<name>A0A5U9KSN2_SALNE</name>
<dbReference type="Pfam" id="PF01177">
    <property type="entry name" value="Asp_Glu_race"/>
    <property type="match status" value="1"/>
</dbReference>
<sequence length="259" mass="28052">MTVSIGVLAGMGPRSTAPFIDMLVTDCQTEYGARYDMDFPEMHIISLPTPFWPGQKIDDKAMVAILKQGIDKLVRAKVSLIAIPCNLAHCYFTEMKEVSAGIPLLHIADSALESLPSEATKVAVLATEPTLDAGFYQARIKASGKVIIDSRKLRDMTTSLIGLVKTAGFHAPDVRLAWQNLMLVIESNKVEALLIACTDLSPLIINNSFSFIIVDTAASLSRSTIKNFMRLSDGDNICQNVPSGNGEYPGGGAIRTMLF</sequence>
<dbReference type="PANTHER" id="PTHR21198:SF7">
    <property type="entry name" value="ASPARTATE-GLUTAMATE RACEMASE FAMILY"/>
    <property type="match status" value="1"/>
</dbReference>
<dbReference type="InterPro" id="IPR015942">
    <property type="entry name" value="Asp/Glu/hydantoin_racemase"/>
</dbReference>
<dbReference type="PANTHER" id="PTHR21198">
    <property type="entry name" value="GLUTAMATE RACEMASE"/>
    <property type="match status" value="1"/>
</dbReference>
<reference evidence="2" key="1">
    <citation type="submission" date="2018-07" db="EMBL/GenBank/DDBJ databases">
        <authorList>
            <person name="Ashton P.M."/>
            <person name="Dallman T."/>
            <person name="Nair S."/>
            <person name="De Pinna E."/>
            <person name="Peters T."/>
            <person name="Grant K."/>
        </authorList>
    </citation>
    <scope>NUCLEOTIDE SEQUENCE [LARGE SCALE GENOMIC DNA]</scope>
    <source>
        <strain evidence="2">436933</strain>
    </source>
</reference>
<dbReference type="GO" id="GO:0047661">
    <property type="term" value="F:amino-acid racemase activity"/>
    <property type="evidence" value="ECO:0007669"/>
    <property type="project" value="InterPro"/>
</dbReference>
<dbReference type="Gene3D" id="3.40.50.1860">
    <property type="match status" value="2"/>
</dbReference>
<proteinExistence type="predicted"/>
<dbReference type="InterPro" id="IPR001920">
    <property type="entry name" value="Asp/Glu_race"/>
</dbReference>
<gene>
    <name evidence="2" type="ORF">DRY71_16040</name>
</gene>
<dbReference type="EMBL" id="AAGUYM010000018">
    <property type="protein sequence ID" value="EBS2694238.1"/>
    <property type="molecule type" value="Genomic_DNA"/>
</dbReference>
<evidence type="ECO:0000256" key="1">
    <source>
        <dbReference type="ARBA" id="ARBA00023235"/>
    </source>
</evidence>
<comment type="caution">
    <text evidence="2">The sequence shown here is derived from an EMBL/GenBank/DDBJ whole genome shotgun (WGS) entry which is preliminary data.</text>
</comment>
<dbReference type="AlphaFoldDB" id="A0A5U9KSN2"/>